<feature type="domain" description="CREG-like beta-barrel" evidence="7">
    <location>
        <begin position="202"/>
        <end position="367"/>
    </location>
</feature>
<comment type="subcellular location">
    <subcellularLocation>
        <location evidence="1">Secreted</location>
    </subcellularLocation>
</comment>
<dbReference type="FunFam" id="2.30.110.10:FF:000004">
    <property type="entry name" value="Cellular repressor of E1A-stimulated genes 1"/>
    <property type="match status" value="1"/>
</dbReference>
<evidence type="ECO:0000313" key="8">
    <source>
        <dbReference type="EMBL" id="CAI5772075.1"/>
    </source>
</evidence>
<dbReference type="EMBL" id="OX395129">
    <property type="protein sequence ID" value="CAI5772075.1"/>
    <property type="molecule type" value="Genomic_DNA"/>
</dbReference>
<evidence type="ECO:0000256" key="6">
    <source>
        <dbReference type="SAM" id="MobiDB-lite"/>
    </source>
</evidence>
<keyword evidence="3" id="KW-0964">Secreted</keyword>
<dbReference type="Pfam" id="PF13883">
    <property type="entry name" value="CREG_beta-barrel"/>
    <property type="match status" value="1"/>
</dbReference>
<accession>A0AA35P3Z1</accession>
<dbReference type="AlphaFoldDB" id="A0AA35P3Z1"/>
<reference evidence="8" key="1">
    <citation type="submission" date="2022-12" db="EMBL/GenBank/DDBJ databases">
        <authorList>
            <person name="Alioto T."/>
            <person name="Alioto T."/>
            <person name="Gomez Garrido J."/>
        </authorList>
    </citation>
    <scope>NUCLEOTIDE SEQUENCE</scope>
</reference>
<dbReference type="InterPro" id="IPR055343">
    <property type="entry name" value="CREG_beta-barrel"/>
</dbReference>
<dbReference type="Proteomes" id="UP001178461">
    <property type="component" value="Chromosome 4"/>
</dbReference>
<comment type="similarity">
    <text evidence="2">Belongs to the CREG family.</text>
</comment>
<name>A0AA35P3Z1_9SAUR</name>
<sequence length="373" mass="41010">MPSHSKQENSDDPLLLAICQLRHFSQASLSPPPQGAAALAAKSSLQTAGLCAFRAAELGARSSGRLGSKMPACCCRRRTPPVPRAAACPGWLSWALLWCSLALAPAGGYVIVNSVSWSVTNEVEEELHSSSNEEVLPALLEDTTGIWKQSYPASVYKEVEEEEEEEMRSRPGAARPKQNSSPSRMFSYRRASAKGGTESLAPHEQAARAARFLIHSSSWGFLATRSAQEKIRGAPFGNCLSISDGPTDNSTGIPFFYVTPKDNTVADLMKNSVASLTLPEAEGDICRKTIVDPDDPRCVRLILTGQMVTVPLEEMEFAKQALFSRHPAMRKWPRNYEWFFMKMNIEHVWLQNWYGGIAAIAVEEYFKAVPSKA</sequence>
<evidence type="ECO:0000256" key="5">
    <source>
        <dbReference type="ARBA" id="ARBA00023180"/>
    </source>
</evidence>
<keyword evidence="9" id="KW-1185">Reference proteome</keyword>
<organism evidence="8 9">
    <name type="scientific">Podarcis lilfordi</name>
    <name type="common">Lilford's wall lizard</name>
    <dbReference type="NCBI Taxonomy" id="74358"/>
    <lineage>
        <taxon>Eukaryota</taxon>
        <taxon>Metazoa</taxon>
        <taxon>Chordata</taxon>
        <taxon>Craniata</taxon>
        <taxon>Vertebrata</taxon>
        <taxon>Euteleostomi</taxon>
        <taxon>Lepidosauria</taxon>
        <taxon>Squamata</taxon>
        <taxon>Bifurcata</taxon>
        <taxon>Unidentata</taxon>
        <taxon>Episquamata</taxon>
        <taxon>Laterata</taxon>
        <taxon>Lacertibaenia</taxon>
        <taxon>Lacertidae</taxon>
        <taxon>Podarcis</taxon>
    </lineage>
</organism>
<feature type="region of interest" description="Disordered" evidence="6">
    <location>
        <begin position="158"/>
        <end position="185"/>
    </location>
</feature>
<dbReference type="GO" id="GO:0012505">
    <property type="term" value="C:endomembrane system"/>
    <property type="evidence" value="ECO:0007669"/>
    <property type="project" value="UniProtKB-ARBA"/>
</dbReference>
<evidence type="ECO:0000256" key="1">
    <source>
        <dbReference type="ARBA" id="ARBA00004613"/>
    </source>
</evidence>
<evidence type="ECO:0000313" key="9">
    <source>
        <dbReference type="Proteomes" id="UP001178461"/>
    </source>
</evidence>
<evidence type="ECO:0000256" key="4">
    <source>
        <dbReference type="ARBA" id="ARBA00022729"/>
    </source>
</evidence>
<proteinExistence type="inferred from homology"/>
<evidence type="ECO:0000256" key="2">
    <source>
        <dbReference type="ARBA" id="ARBA00009230"/>
    </source>
</evidence>
<keyword evidence="5" id="KW-0325">Glycoprotein</keyword>
<evidence type="ECO:0000259" key="7">
    <source>
        <dbReference type="Pfam" id="PF13883"/>
    </source>
</evidence>
<dbReference type="GO" id="GO:0005615">
    <property type="term" value="C:extracellular space"/>
    <property type="evidence" value="ECO:0007669"/>
    <property type="project" value="TreeGrafter"/>
</dbReference>
<dbReference type="PANTHER" id="PTHR13343">
    <property type="entry name" value="CREG1 PROTEIN"/>
    <property type="match status" value="1"/>
</dbReference>
<dbReference type="PANTHER" id="PTHR13343:SF15">
    <property type="entry name" value="PROTEIN CREG2"/>
    <property type="match status" value="1"/>
</dbReference>
<dbReference type="GO" id="GO:0005737">
    <property type="term" value="C:cytoplasm"/>
    <property type="evidence" value="ECO:0007669"/>
    <property type="project" value="UniProtKB-ARBA"/>
</dbReference>
<gene>
    <name evidence="8" type="ORF">PODLI_1B011540</name>
</gene>
<protein>
    <submittedName>
        <fullName evidence="8">Protein CREG2</fullName>
    </submittedName>
</protein>
<dbReference type="SUPFAM" id="SSF50475">
    <property type="entry name" value="FMN-binding split barrel"/>
    <property type="match status" value="1"/>
</dbReference>
<dbReference type="InterPro" id="IPR012349">
    <property type="entry name" value="Split_barrel_FMN-bd"/>
</dbReference>
<keyword evidence="4" id="KW-0732">Signal</keyword>
<evidence type="ECO:0000256" key="3">
    <source>
        <dbReference type="ARBA" id="ARBA00022525"/>
    </source>
</evidence>
<dbReference type="Gene3D" id="2.30.110.10">
    <property type="entry name" value="Electron Transport, Fmn-binding Protein, Chain A"/>
    <property type="match status" value="1"/>
</dbReference>